<dbReference type="eggNOG" id="KOG1444">
    <property type="taxonomic scope" value="Eukaryota"/>
</dbReference>
<dbReference type="GeneID" id="16071117"/>
<accession>F2UJB7</accession>
<sequence>MGVGNMAKAKTSGVNLSNGGASNNGQQTQHRMAGILTGDMSAGSSKKQATSSVLAILTYCLCSMTMIFTNKLVLAEHDFSYPSVLLLFQSAVAVVILKLLSVGQVIELERFSMATVRRWAPVTVFFGLMLYTGSKTLVFLSIPIVTVFKNMTNLLIAYGDWHFFGQTVTRGVIVSFMLMVVGSILTGFTDLEFNLQGYVWMSLNCLSQASYVLYARYAKTTTQLSEWGMSFYNNLLCVVLMSASSVFTGELFQAMEFKNLTAPSFVVSVVLSGVVGTGLSFAVFWVMSTTSPTTYSMVGSLNKIPITFASVLFFHMNMTWKTMVSIAVGLGAGIVYTHAKIQMKRQREAQRVSS</sequence>
<feature type="transmembrane region" description="Helical" evidence="6">
    <location>
        <begin position="229"/>
        <end position="252"/>
    </location>
</feature>
<evidence type="ECO:0000259" key="7">
    <source>
        <dbReference type="Pfam" id="PF03151"/>
    </source>
</evidence>
<feature type="transmembrane region" description="Helical" evidence="6">
    <location>
        <begin position="264"/>
        <end position="287"/>
    </location>
</feature>
<feature type="transmembrane region" description="Helical" evidence="6">
    <location>
        <begin position="122"/>
        <end position="148"/>
    </location>
</feature>
<name>F2UJB7_SALR5</name>
<feature type="transmembrane region" description="Helical" evidence="6">
    <location>
        <begin position="79"/>
        <end position="101"/>
    </location>
</feature>
<dbReference type="InterPro" id="IPR004853">
    <property type="entry name" value="Sugar_P_trans_dom"/>
</dbReference>
<feature type="transmembrane region" description="Helical" evidence="6">
    <location>
        <begin position="168"/>
        <end position="186"/>
    </location>
</feature>
<feature type="compositionally biased region" description="Polar residues" evidence="5">
    <location>
        <begin position="12"/>
        <end position="26"/>
    </location>
</feature>
<dbReference type="GO" id="GO:0016020">
    <property type="term" value="C:membrane"/>
    <property type="evidence" value="ECO:0007669"/>
    <property type="project" value="UniProtKB-SubCell"/>
</dbReference>
<dbReference type="FunCoup" id="F2UJB7">
    <property type="interactions" value="464"/>
</dbReference>
<dbReference type="STRING" id="946362.F2UJB7"/>
<keyword evidence="9" id="KW-1185">Reference proteome</keyword>
<dbReference type="OrthoDB" id="417037at2759"/>
<reference evidence="8" key="1">
    <citation type="submission" date="2009-08" db="EMBL/GenBank/DDBJ databases">
        <title>Annotation of Salpingoeca rosetta.</title>
        <authorList>
            <consortium name="The Broad Institute Genome Sequencing Platform"/>
            <person name="Russ C."/>
            <person name="Cuomo C."/>
            <person name="Burger G."/>
            <person name="Gray M.W."/>
            <person name="Holland P.W.H."/>
            <person name="King N."/>
            <person name="Lang F.B.F."/>
            <person name="Roger A.J."/>
            <person name="Ruiz-Trillo I."/>
            <person name="Young S.K."/>
            <person name="Zeng Q."/>
            <person name="Gargeya S."/>
            <person name="Alvarado L."/>
            <person name="Berlin A."/>
            <person name="Chapman S.B."/>
            <person name="Chen Z."/>
            <person name="Freedman E."/>
            <person name="Gellesch M."/>
            <person name="Goldberg J."/>
            <person name="Griggs A."/>
            <person name="Gujja S."/>
            <person name="Heilman E."/>
            <person name="Heiman D."/>
            <person name="Howarth C."/>
            <person name="Mehta T."/>
            <person name="Neiman D."/>
            <person name="Pearson M."/>
            <person name="Roberts A."/>
            <person name="Saif S."/>
            <person name="Shea T."/>
            <person name="Shenoy N."/>
            <person name="Sisk P."/>
            <person name="Stolte C."/>
            <person name="Sykes S."/>
            <person name="White J."/>
            <person name="Yandava C."/>
            <person name="Haas B."/>
            <person name="Nusbaum C."/>
            <person name="Birren B."/>
        </authorList>
    </citation>
    <scope>NUCLEOTIDE SEQUENCE [LARGE SCALE GENOMIC DNA]</scope>
    <source>
        <strain evidence="8">ATCC 50818</strain>
    </source>
</reference>
<dbReference type="KEGG" id="sre:PTSG_08308"/>
<feature type="domain" description="Sugar phosphate transporter" evidence="7">
    <location>
        <begin position="56"/>
        <end position="336"/>
    </location>
</feature>
<organism evidence="9">
    <name type="scientific">Salpingoeca rosetta (strain ATCC 50818 / BSB-021)</name>
    <dbReference type="NCBI Taxonomy" id="946362"/>
    <lineage>
        <taxon>Eukaryota</taxon>
        <taxon>Choanoflagellata</taxon>
        <taxon>Craspedida</taxon>
        <taxon>Salpingoecidae</taxon>
        <taxon>Salpingoeca</taxon>
    </lineage>
</organism>
<feature type="transmembrane region" description="Helical" evidence="6">
    <location>
        <begin position="53"/>
        <end position="73"/>
    </location>
</feature>
<evidence type="ECO:0000256" key="6">
    <source>
        <dbReference type="SAM" id="Phobius"/>
    </source>
</evidence>
<gene>
    <name evidence="8" type="ORF">PTSG_08308</name>
</gene>
<comment type="subcellular location">
    <subcellularLocation>
        <location evidence="1">Membrane</location>
        <topology evidence="1">Multi-pass membrane protein</topology>
    </subcellularLocation>
</comment>
<evidence type="ECO:0000256" key="3">
    <source>
        <dbReference type="ARBA" id="ARBA00022989"/>
    </source>
</evidence>
<dbReference type="PANTHER" id="PTHR11132">
    <property type="entry name" value="SOLUTE CARRIER FAMILY 35"/>
    <property type="match status" value="1"/>
</dbReference>
<keyword evidence="3 6" id="KW-1133">Transmembrane helix</keyword>
<feature type="transmembrane region" description="Helical" evidence="6">
    <location>
        <begin position="318"/>
        <end position="337"/>
    </location>
</feature>
<evidence type="ECO:0000256" key="4">
    <source>
        <dbReference type="ARBA" id="ARBA00023136"/>
    </source>
</evidence>
<dbReference type="RefSeq" id="XP_004990560.1">
    <property type="nucleotide sequence ID" value="XM_004990503.1"/>
</dbReference>
<dbReference type="InterPro" id="IPR037185">
    <property type="entry name" value="EmrE-like"/>
</dbReference>
<evidence type="ECO:0000256" key="5">
    <source>
        <dbReference type="SAM" id="MobiDB-lite"/>
    </source>
</evidence>
<dbReference type="InterPro" id="IPR050186">
    <property type="entry name" value="TPT_transporter"/>
</dbReference>
<dbReference type="Pfam" id="PF03151">
    <property type="entry name" value="TPT"/>
    <property type="match status" value="1"/>
</dbReference>
<dbReference type="OMA" id="VWMLINC"/>
<evidence type="ECO:0000256" key="1">
    <source>
        <dbReference type="ARBA" id="ARBA00004141"/>
    </source>
</evidence>
<protein>
    <recommendedName>
        <fullName evidence="7">Sugar phosphate transporter domain-containing protein</fullName>
    </recommendedName>
</protein>
<dbReference type="SUPFAM" id="SSF103481">
    <property type="entry name" value="Multidrug resistance efflux transporter EmrE"/>
    <property type="match status" value="1"/>
</dbReference>
<keyword evidence="2 6" id="KW-0812">Transmembrane</keyword>
<proteinExistence type="predicted"/>
<feature type="region of interest" description="Disordered" evidence="5">
    <location>
        <begin position="1"/>
        <end position="26"/>
    </location>
</feature>
<dbReference type="InParanoid" id="F2UJB7"/>
<dbReference type="Proteomes" id="UP000007799">
    <property type="component" value="Unassembled WGS sequence"/>
</dbReference>
<dbReference type="EMBL" id="GL832977">
    <property type="protein sequence ID" value="EGD77216.1"/>
    <property type="molecule type" value="Genomic_DNA"/>
</dbReference>
<keyword evidence="4 6" id="KW-0472">Membrane</keyword>
<evidence type="ECO:0000313" key="9">
    <source>
        <dbReference type="Proteomes" id="UP000007799"/>
    </source>
</evidence>
<feature type="transmembrane region" description="Helical" evidence="6">
    <location>
        <begin position="198"/>
        <end position="217"/>
    </location>
</feature>
<evidence type="ECO:0000313" key="8">
    <source>
        <dbReference type="EMBL" id="EGD77216.1"/>
    </source>
</evidence>
<dbReference type="AlphaFoldDB" id="F2UJB7"/>
<evidence type="ECO:0000256" key="2">
    <source>
        <dbReference type="ARBA" id="ARBA00022692"/>
    </source>
</evidence>